<evidence type="ECO:0000256" key="8">
    <source>
        <dbReference type="ARBA" id="ARBA00022989"/>
    </source>
</evidence>
<evidence type="ECO:0000256" key="14">
    <source>
        <dbReference type="SAM" id="MobiDB-lite"/>
    </source>
</evidence>
<dbReference type="InterPro" id="IPR028055">
    <property type="entry name" value="YidC/Oxa/ALB_C"/>
</dbReference>
<dbReference type="AlphaFoldDB" id="A0A2T5VFG2"/>
<feature type="transmembrane region" description="Helical" evidence="13">
    <location>
        <begin position="552"/>
        <end position="572"/>
    </location>
</feature>
<dbReference type="OrthoDB" id="9780552at2"/>
<evidence type="ECO:0000256" key="3">
    <source>
        <dbReference type="ARBA" id="ARBA00015325"/>
    </source>
</evidence>
<comment type="caution">
    <text evidence="17">The sequence shown here is derived from an EMBL/GenBank/DDBJ whole genome shotgun (WGS) entry which is preliminary data.</text>
</comment>
<dbReference type="GO" id="GO:0015031">
    <property type="term" value="P:protein transport"/>
    <property type="evidence" value="ECO:0007669"/>
    <property type="project" value="UniProtKB-KW"/>
</dbReference>
<dbReference type="Pfam" id="PF02096">
    <property type="entry name" value="60KD_IMP"/>
    <property type="match status" value="1"/>
</dbReference>
<dbReference type="CDD" id="cd20070">
    <property type="entry name" value="5TM_YidC_Alb3"/>
    <property type="match status" value="1"/>
</dbReference>
<evidence type="ECO:0000259" key="16">
    <source>
        <dbReference type="Pfam" id="PF14849"/>
    </source>
</evidence>
<comment type="function">
    <text evidence="13">Required for the insertion and/or proper folding and/or complex formation of integral membrane proteins into the membrane. Involved in integration of membrane proteins that insert both dependently and independently of the Sec translocase complex, as well as at least some lipoproteins. Aids folding of multispanning membrane proteins.</text>
</comment>
<evidence type="ECO:0000256" key="11">
    <source>
        <dbReference type="ARBA" id="ARBA00033245"/>
    </source>
</evidence>
<feature type="transmembrane region" description="Helical" evidence="13">
    <location>
        <begin position="6"/>
        <end position="26"/>
    </location>
</feature>
<keyword evidence="10 13" id="KW-0143">Chaperone</keyword>
<feature type="transmembrane region" description="Helical" evidence="13">
    <location>
        <begin position="452"/>
        <end position="472"/>
    </location>
</feature>
<feature type="region of interest" description="Disordered" evidence="14">
    <location>
        <begin position="37"/>
        <end position="82"/>
    </location>
</feature>
<reference evidence="17 18" key="1">
    <citation type="submission" date="2018-04" db="EMBL/GenBank/DDBJ databases">
        <title>Genomic Encyclopedia of Archaeal and Bacterial Type Strains, Phase II (KMG-II): from individual species to whole genera.</title>
        <authorList>
            <person name="Goeker M."/>
        </authorList>
    </citation>
    <scope>NUCLEOTIDE SEQUENCE [LARGE SCALE GENOMIC DNA]</scope>
    <source>
        <strain evidence="17 18">DSM 23382</strain>
    </source>
</reference>
<keyword evidence="9 13" id="KW-0472">Membrane</keyword>
<dbReference type="PANTHER" id="PTHR12428:SF65">
    <property type="entry name" value="CYTOCHROME C OXIDASE ASSEMBLY PROTEIN COX18, MITOCHONDRIAL"/>
    <property type="match status" value="1"/>
</dbReference>
<keyword evidence="4 13" id="KW-0813">Transport</keyword>
<feature type="compositionally biased region" description="Low complexity" evidence="14">
    <location>
        <begin position="62"/>
        <end position="82"/>
    </location>
</feature>
<evidence type="ECO:0000256" key="10">
    <source>
        <dbReference type="ARBA" id="ARBA00023186"/>
    </source>
</evidence>
<keyword evidence="7 13" id="KW-0653">Protein transport</keyword>
<dbReference type="GO" id="GO:0005886">
    <property type="term" value="C:plasma membrane"/>
    <property type="evidence" value="ECO:0007669"/>
    <property type="project" value="UniProtKB-SubCell"/>
</dbReference>
<comment type="subcellular location">
    <subcellularLocation>
        <location evidence="1">Cell inner membrane</location>
        <topology evidence="1">Multi-pass membrane protein</topology>
    </subcellularLocation>
    <subcellularLocation>
        <location evidence="13">Cell membrane</location>
        <topology evidence="13">Multi-pass membrane protein</topology>
    </subcellularLocation>
</comment>
<evidence type="ECO:0000256" key="4">
    <source>
        <dbReference type="ARBA" id="ARBA00022448"/>
    </source>
</evidence>
<evidence type="ECO:0000256" key="9">
    <source>
        <dbReference type="ARBA" id="ARBA00023136"/>
    </source>
</evidence>
<keyword evidence="6 13" id="KW-0812">Transmembrane</keyword>
<dbReference type="HAMAP" id="MF_01810">
    <property type="entry name" value="YidC_type1"/>
    <property type="match status" value="1"/>
</dbReference>
<evidence type="ECO:0000256" key="12">
    <source>
        <dbReference type="ARBA" id="ARBA00033342"/>
    </source>
</evidence>
<dbReference type="PRINTS" id="PR00701">
    <property type="entry name" value="60KDINNERMP"/>
</dbReference>
<keyword evidence="18" id="KW-1185">Reference proteome</keyword>
<dbReference type="PRINTS" id="PR01900">
    <property type="entry name" value="YIDCPROTEIN"/>
</dbReference>
<dbReference type="RefSeq" id="WP_107988056.1">
    <property type="nucleotide sequence ID" value="NZ_QAYG01000001.1"/>
</dbReference>
<evidence type="ECO:0000313" key="18">
    <source>
        <dbReference type="Proteomes" id="UP000244081"/>
    </source>
</evidence>
<dbReference type="NCBIfam" id="TIGR03592">
    <property type="entry name" value="yidC_oxa1_cterm"/>
    <property type="match status" value="1"/>
</dbReference>
<feature type="domain" description="Membrane insertase YidC N-terminal" evidence="16">
    <location>
        <begin position="97"/>
        <end position="377"/>
    </location>
</feature>
<dbReference type="GO" id="GO:0051205">
    <property type="term" value="P:protein insertion into membrane"/>
    <property type="evidence" value="ECO:0007669"/>
    <property type="project" value="TreeGrafter"/>
</dbReference>
<feature type="transmembrane region" description="Helical" evidence="13">
    <location>
        <begin position="512"/>
        <end position="531"/>
    </location>
</feature>
<evidence type="ECO:0000259" key="15">
    <source>
        <dbReference type="Pfam" id="PF02096"/>
    </source>
</evidence>
<dbReference type="PANTHER" id="PTHR12428">
    <property type="entry name" value="OXA1"/>
    <property type="match status" value="1"/>
</dbReference>
<dbReference type="InterPro" id="IPR047196">
    <property type="entry name" value="YidC_ALB_C"/>
</dbReference>
<evidence type="ECO:0000256" key="6">
    <source>
        <dbReference type="ARBA" id="ARBA00022692"/>
    </source>
</evidence>
<comment type="similarity">
    <text evidence="2 13">Belongs to the OXA1/ALB3/YidC family. Type 1 subfamily.</text>
</comment>
<dbReference type="InterPro" id="IPR028053">
    <property type="entry name" value="Membr_insert_YidC_N"/>
</dbReference>
<evidence type="ECO:0000256" key="7">
    <source>
        <dbReference type="ARBA" id="ARBA00022927"/>
    </source>
</evidence>
<comment type="subunit">
    <text evidence="13">Interacts with the Sec translocase complex via SecD. Specifically interacts with transmembrane segments of nascent integral membrane proteins during membrane integration.</text>
</comment>
<evidence type="ECO:0000313" key="17">
    <source>
        <dbReference type="EMBL" id="PTW62492.1"/>
    </source>
</evidence>
<evidence type="ECO:0000256" key="1">
    <source>
        <dbReference type="ARBA" id="ARBA00004429"/>
    </source>
</evidence>
<keyword evidence="5 13" id="KW-1003">Cell membrane</keyword>
<dbReference type="InterPro" id="IPR038221">
    <property type="entry name" value="YidC_periplasmic_sf"/>
</dbReference>
<evidence type="ECO:0000256" key="5">
    <source>
        <dbReference type="ARBA" id="ARBA00022475"/>
    </source>
</evidence>
<evidence type="ECO:0000256" key="13">
    <source>
        <dbReference type="HAMAP-Rule" id="MF_01810"/>
    </source>
</evidence>
<dbReference type="Proteomes" id="UP000244081">
    <property type="component" value="Unassembled WGS sequence"/>
</dbReference>
<dbReference type="NCBIfam" id="NF002353">
    <property type="entry name" value="PRK01318.1-4"/>
    <property type="match status" value="1"/>
</dbReference>
<evidence type="ECO:0000256" key="2">
    <source>
        <dbReference type="ARBA" id="ARBA00010527"/>
    </source>
</evidence>
<proteinExistence type="inferred from homology"/>
<dbReference type="Pfam" id="PF14849">
    <property type="entry name" value="YidC_periplas"/>
    <property type="match status" value="1"/>
</dbReference>
<feature type="domain" description="Membrane insertase YidC/Oxa/ALB C-terminal" evidence="15">
    <location>
        <begin position="389"/>
        <end position="586"/>
    </location>
</feature>
<sequence>MFENKNYIIAIVLSLAILLGWQFLIVQPRIEEQRKQQEIAQQDAATTQADAGESAVPTSSKPAPGVAQGIAPAPGAGATAQPDAAMSREQALAASPRVEIKTESLSGSINLRGARIDDIHLVKYRETVDDNSPTITLFSPSGSQTPYYAEFDWAADPAANVALPDSQTLWTQTSSGPLTETNPLKLSWDNGQGLVFHRTIDVDKDYMFTVTQSVENTTGEAVKLYPYGLISRHGTPHTANFYILHEGMIGVFGDEGLKEVKYKDLKEEKAVRGGKIKDGWLGITDKYWAAALLPESVDGEFQPRFSYIPGVDGYQADFLGDAITVPAGGTSEAKARLFAGAKEVGIVNRYDEQYGLHNFDLMIDWGWFYFITKPMFHMIDFFYKLVGNFGIAILLATVVVKLIFFPLANKSYVSMSRMKKVQPQMKEIRERYADDKAQQQKAMMELYKSEKINPLAGCIPVVVQIPVFFSLYKVLYITIEMRHAPFFGWIQDLSAPDPTSVFTLFGYLPWDAPHFLMIGIWPIIMGITMFFQMKMNPTPAEPAQQMIFNWMPVLFTFMLGSFPAGLVIYWAWNNSLSILQQYVIMRRQGVKVELFGNIAGMFKRDKKAPEKS</sequence>
<feature type="transmembrane region" description="Helical" evidence="13">
    <location>
        <begin position="389"/>
        <end position="408"/>
    </location>
</feature>
<protein>
    <recommendedName>
        <fullName evidence="3 13">Membrane protein insertase YidC</fullName>
    </recommendedName>
    <alternativeName>
        <fullName evidence="12 13">Foldase YidC</fullName>
    </alternativeName>
    <alternativeName>
        <fullName evidence="11 13">Membrane integrase YidC</fullName>
    </alternativeName>
    <alternativeName>
        <fullName evidence="13">Membrane protein YidC</fullName>
    </alternativeName>
</protein>
<dbReference type="GO" id="GO:0032977">
    <property type="term" value="F:membrane insertase activity"/>
    <property type="evidence" value="ECO:0007669"/>
    <property type="project" value="InterPro"/>
</dbReference>
<dbReference type="EMBL" id="QAYG01000001">
    <property type="protein sequence ID" value="PTW62492.1"/>
    <property type="molecule type" value="Genomic_DNA"/>
</dbReference>
<dbReference type="InterPro" id="IPR019998">
    <property type="entry name" value="Membr_insert_YidC"/>
</dbReference>
<feature type="compositionally biased region" description="Low complexity" evidence="14">
    <location>
        <begin position="38"/>
        <end position="51"/>
    </location>
</feature>
<dbReference type="NCBIfam" id="TIGR03593">
    <property type="entry name" value="yidC_nterm"/>
    <property type="match status" value="1"/>
</dbReference>
<name>A0A2T5VFG2_9HYPH</name>
<keyword evidence="8 13" id="KW-1133">Transmembrane helix</keyword>
<dbReference type="Gene3D" id="2.70.98.90">
    <property type="match status" value="1"/>
</dbReference>
<dbReference type="CDD" id="cd19961">
    <property type="entry name" value="EcYidC-like_peri"/>
    <property type="match status" value="1"/>
</dbReference>
<organism evidence="17 18">
    <name type="scientific">Breoghania corrubedonensis</name>
    <dbReference type="NCBI Taxonomy" id="665038"/>
    <lineage>
        <taxon>Bacteria</taxon>
        <taxon>Pseudomonadati</taxon>
        <taxon>Pseudomonadota</taxon>
        <taxon>Alphaproteobacteria</taxon>
        <taxon>Hyphomicrobiales</taxon>
        <taxon>Stappiaceae</taxon>
        <taxon>Breoghania</taxon>
    </lineage>
</organism>
<gene>
    <name evidence="13" type="primary">yidC</name>
    <name evidence="17" type="ORF">C8N35_101536</name>
</gene>
<accession>A0A2T5VFG2</accession>
<dbReference type="InterPro" id="IPR001708">
    <property type="entry name" value="YidC/ALB3/OXA1/COX18"/>
</dbReference>